<dbReference type="RefSeq" id="WP_085277800.1">
    <property type="nucleotide sequence ID" value="NZ_FXAG01000029.1"/>
</dbReference>
<organism evidence="1 2">
    <name type="scientific">Pseudogulbenkiania subflava DSM 22618</name>
    <dbReference type="NCBI Taxonomy" id="1123014"/>
    <lineage>
        <taxon>Bacteria</taxon>
        <taxon>Pseudomonadati</taxon>
        <taxon>Pseudomonadota</taxon>
        <taxon>Betaproteobacteria</taxon>
        <taxon>Neisseriales</taxon>
        <taxon>Chromobacteriaceae</taxon>
        <taxon>Pseudogulbenkiania</taxon>
    </lineage>
</organism>
<dbReference type="EMBL" id="FXAG01000029">
    <property type="protein sequence ID" value="SMF53413.1"/>
    <property type="molecule type" value="Genomic_DNA"/>
</dbReference>
<sequence length="96" mass="11001">MKEIKLAHPSHFRTVMTTQEAERLLAAGWRLWTDTQAVNANALKQRRVRRKRKEAGQKRVTAYLSADTFAALMALKQPGETNAELFARMVKILHLL</sequence>
<keyword evidence="2" id="KW-1185">Reference proteome</keyword>
<accession>A0A1Y6CFD9</accession>
<evidence type="ECO:0000313" key="2">
    <source>
        <dbReference type="Proteomes" id="UP000192920"/>
    </source>
</evidence>
<evidence type="ECO:0000313" key="1">
    <source>
        <dbReference type="EMBL" id="SMF53413.1"/>
    </source>
</evidence>
<proteinExistence type="predicted"/>
<protein>
    <submittedName>
        <fullName evidence="1">Uncharacterized protein</fullName>
    </submittedName>
</protein>
<dbReference type="AlphaFoldDB" id="A0A1Y6CFD9"/>
<name>A0A1Y6CFD9_9NEIS</name>
<gene>
    <name evidence="1" type="ORF">SAMN02745746_03816</name>
</gene>
<dbReference type="Proteomes" id="UP000192920">
    <property type="component" value="Unassembled WGS sequence"/>
</dbReference>
<reference evidence="2" key="1">
    <citation type="submission" date="2017-04" db="EMBL/GenBank/DDBJ databases">
        <authorList>
            <person name="Varghese N."/>
            <person name="Submissions S."/>
        </authorList>
    </citation>
    <scope>NUCLEOTIDE SEQUENCE [LARGE SCALE GENOMIC DNA]</scope>
    <source>
        <strain evidence="2">DSM 22618</strain>
    </source>
</reference>